<feature type="region of interest" description="Disordered" evidence="6">
    <location>
        <begin position="126"/>
        <end position="202"/>
    </location>
</feature>
<dbReference type="EMBL" id="ML769386">
    <property type="protein sequence ID" value="KAE9409937.1"/>
    <property type="molecule type" value="Genomic_DNA"/>
</dbReference>
<keyword evidence="4" id="KW-0862">Zinc</keyword>
<evidence type="ECO:0000256" key="1">
    <source>
        <dbReference type="ARBA" id="ARBA00022468"/>
    </source>
</evidence>
<name>A0A6A4IM75_9AGAR</name>
<dbReference type="SMART" id="SM00105">
    <property type="entry name" value="ArfGap"/>
    <property type="match status" value="1"/>
</dbReference>
<dbReference type="PANTHER" id="PTHR46395:SF1">
    <property type="entry name" value="ADP-RIBOSYLATION FACTOR GTPASE-ACTIVATING PROTEIN 1"/>
    <property type="match status" value="1"/>
</dbReference>
<reference evidence="8" key="1">
    <citation type="journal article" date="2019" name="Environ. Microbiol.">
        <title>Fungal ecological strategies reflected in gene transcription - a case study of two litter decomposers.</title>
        <authorList>
            <person name="Barbi F."/>
            <person name="Kohler A."/>
            <person name="Barry K."/>
            <person name="Baskaran P."/>
            <person name="Daum C."/>
            <person name="Fauchery L."/>
            <person name="Ihrmark K."/>
            <person name="Kuo A."/>
            <person name="LaButti K."/>
            <person name="Lipzen A."/>
            <person name="Morin E."/>
            <person name="Grigoriev I.V."/>
            <person name="Henrissat B."/>
            <person name="Lindahl B."/>
            <person name="Martin F."/>
        </authorList>
    </citation>
    <scope>NUCLEOTIDE SEQUENCE</scope>
    <source>
        <strain evidence="8">JB14</strain>
    </source>
</reference>
<dbReference type="PROSITE" id="PS50115">
    <property type="entry name" value="ARFGAP"/>
    <property type="match status" value="1"/>
</dbReference>
<dbReference type="GO" id="GO:0000139">
    <property type="term" value="C:Golgi membrane"/>
    <property type="evidence" value="ECO:0007669"/>
    <property type="project" value="TreeGrafter"/>
</dbReference>
<evidence type="ECO:0000256" key="3">
    <source>
        <dbReference type="ARBA" id="ARBA00022771"/>
    </source>
</evidence>
<dbReference type="InterPro" id="IPR037278">
    <property type="entry name" value="ARFGAP/RecO"/>
</dbReference>
<evidence type="ECO:0000313" key="8">
    <source>
        <dbReference type="EMBL" id="KAE9409937.1"/>
    </source>
</evidence>
<keyword evidence="9" id="KW-1185">Reference proteome</keyword>
<evidence type="ECO:0000256" key="2">
    <source>
        <dbReference type="ARBA" id="ARBA00022723"/>
    </source>
</evidence>
<dbReference type="GO" id="GO:0008270">
    <property type="term" value="F:zinc ion binding"/>
    <property type="evidence" value="ECO:0007669"/>
    <property type="project" value="UniProtKB-KW"/>
</dbReference>
<dbReference type="CDD" id="cd08830">
    <property type="entry name" value="ArfGap_ArfGap1"/>
    <property type="match status" value="1"/>
</dbReference>
<keyword evidence="3 5" id="KW-0863">Zinc-finger</keyword>
<dbReference type="OrthoDB" id="983479at2759"/>
<evidence type="ECO:0000313" key="9">
    <source>
        <dbReference type="Proteomes" id="UP000799118"/>
    </source>
</evidence>
<feature type="compositionally biased region" description="Polar residues" evidence="6">
    <location>
        <begin position="190"/>
        <end position="202"/>
    </location>
</feature>
<accession>A0A6A4IM75</accession>
<dbReference type="GO" id="GO:0032012">
    <property type="term" value="P:regulation of ARF protein signal transduction"/>
    <property type="evidence" value="ECO:0007669"/>
    <property type="project" value="TreeGrafter"/>
</dbReference>
<dbReference type="GO" id="GO:0030100">
    <property type="term" value="P:regulation of endocytosis"/>
    <property type="evidence" value="ECO:0007669"/>
    <property type="project" value="TreeGrafter"/>
</dbReference>
<keyword evidence="1" id="KW-0343">GTPase activation</keyword>
<evidence type="ECO:0000256" key="6">
    <source>
        <dbReference type="SAM" id="MobiDB-lite"/>
    </source>
</evidence>
<dbReference type="AlphaFoldDB" id="A0A6A4IM75"/>
<feature type="compositionally biased region" description="Low complexity" evidence="6">
    <location>
        <begin position="161"/>
        <end position="181"/>
    </location>
</feature>
<evidence type="ECO:0000256" key="5">
    <source>
        <dbReference type="PROSITE-ProRule" id="PRU00288"/>
    </source>
</evidence>
<dbReference type="PRINTS" id="PR00405">
    <property type="entry name" value="REVINTRACTNG"/>
</dbReference>
<feature type="region of interest" description="Disordered" evidence="6">
    <location>
        <begin position="219"/>
        <end position="253"/>
    </location>
</feature>
<dbReference type="Gene3D" id="1.10.220.150">
    <property type="entry name" value="Arf GTPase activating protein"/>
    <property type="match status" value="1"/>
</dbReference>
<dbReference type="Proteomes" id="UP000799118">
    <property type="component" value="Unassembled WGS sequence"/>
</dbReference>
<dbReference type="InterPro" id="IPR038508">
    <property type="entry name" value="ArfGAP_dom_sf"/>
</dbReference>
<keyword evidence="2" id="KW-0479">Metal-binding</keyword>
<feature type="compositionally biased region" description="Polar residues" evidence="6">
    <location>
        <begin position="138"/>
        <end position="152"/>
    </location>
</feature>
<protein>
    <submittedName>
        <fullName evidence="8">ArfGap-domain-containing protein</fullName>
    </submittedName>
</protein>
<dbReference type="PANTHER" id="PTHR46395">
    <property type="entry name" value="ADP-RIBOSYLATION FACTOR GTPASE-ACTIVATING PROTEIN 1"/>
    <property type="match status" value="1"/>
</dbReference>
<dbReference type="InterPro" id="IPR001164">
    <property type="entry name" value="ArfGAP_dom"/>
</dbReference>
<evidence type="ECO:0000256" key="4">
    <source>
        <dbReference type="ARBA" id="ARBA00022833"/>
    </source>
</evidence>
<feature type="compositionally biased region" description="Polar residues" evidence="6">
    <location>
        <begin position="392"/>
        <end position="401"/>
    </location>
</feature>
<proteinExistence type="predicted"/>
<dbReference type="SUPFAM" id="SSF57863">
    <property type="entry name" value="ArfGap/RecO-like zinc finger"/>
    <property type="match status" value="1"/>
</dbReference>
<evidence type="ECO:0000259" key="7">
    <source>
        <dbReference type="PROSITE" id="PS50115"/>
    </source>
</evidence>
<dbReference type="GO" id="GO:0005096">
    <property type="term" value="F:GTPase activator activity"/>
    <property type="evidence" value="ECO:0007669"/>
    <property type="project" value="UniProtKB-KW"/>
</dbReference>
<dbReference type="Pfam" id="PF01412">
    <property type="entry name" value="ArfGap"/>
    <property type="match status" value="1"/>
</dbReference>
<gene>
    <name evidence="8" type="ORF">BT96DRAFT_962032</name>
</gene>
<feature type="region of interest" description="Disordered" evidence="6">
    <location>
        <begin position="369"/>
        <end position="431"/>
    </location>
</feature>
<organism evidence="8 9">
    <name type="scientific">Gymnopus androsaceus JB14</name>
    <dbReference type="NCBI Taxonomy" id="1447944"/>
    <lineage>
        <taxon>Eukaryota</taxon>
        <taxon>Fungi</taxon>
        <taxon>Dikarya</taxon>
        <taxon>Basidiomycota</taxon>
        <taxon>Agaricomycotina</taxon>
        <taxon>Agaricomycetes</taxon>
        <taxon>Agaricomycetidae</taxon>
        <taxon>Agaricales</taxon>
        <taxon>Marasmiineae</taxon>
        <taxon>Omphalotaceae</taxon>
        <taxon>Gymnopus</taxon>
    </lineage>
</organism>
<feature type="domain" description="Arf-GAP" evidence="7">
    <location>
        <begin position="4"/>
        <end position="128"/>
    </location>
</feature>
<sequence length="431" mass="46069">MDHKKILMELSKREDLKNKVCNDCPNPNPQWASLSFGTLICLQCAGIHRGFGVHISFVRSISMDTWQDEQIRRMQLGGNAPFREFMKSYTPIEQGGYSDTLSTYDTYHCWAAAQYKEKLDAMLAGKDWSPSAPPEGTAANSSRSPERPSSAQGLRKSRTTSRAMTGSSLRSSSGTSSPASMRGGSGIGSNAGTPDLSRSGTFDQKTANENYFASLGELNASRPADLPPSQGGRYVGFGSTPPLPSTEGSYGLTSRAAPTLQDLQENPLGALSKGWSLFSNVVVGASRTINESVIQPGMERVADPEFQGNVKGFLGEAQKRAGQVATGANDWSRKQLGVDVGERVGTLVSGVTGGPRTQGYGQVAGYSGEEETSGLYHDDDGEYWGRHDGWGSATSDPNSATVLGGPPSAASDAPSKPPVKKNEWDDEWKDF</sequence>